<organism evidence="11 12">
    <name type="scientific">Hartmannibacter diazotrophicus</name>
    <dbReference type="NCBI Taxonomy" id="1482074"/>
    <lineage>
        <taxon>Bacteria</taxon>
        <taxon>Pseudomonadati</taxon>
        <taxon>Pseudomonadota</taxon>
        <taxon>Alphaproteobacteria</taxon>
        <taxon>Hyphomicrobiales</taxon>
        <taxon>Pleomorphomonadaceae</taxon>
        <taxon>Hartmannibacter</taxon>
    </lineage>
</organism>
<feature type="transmembrane region" description="Helical" evidence="10">
    <location>
        <begin position="390"/>
        <end position="408"/>
    </location>
</feature>
<dbReference type="GO" id="GO:0015297">
    <property type="term" value="F:antiporter activity"/>
    <property type="evidence" value="ECO:0007669"/>
    <property type="project" value="UniProtKB-KW"/>
</dbReference>
<dbReference type="InterPro" id="IPR050222">
    <property type="entry name" value="MATE_MdtK"/>
</dbReference>
<feature type="transmembrane region" description="Helical" evidence="10">
    <location>
        <begin position="354"/>
        <end position="378"/>
    </location>
</feature>
<feature type="transmembrane region" description="Helical" evidence="10">
    <location>
        <begin position="140"/>
        <end position="162"/>
    </location>
</feature>
<feature type="transmembrane region" description="Helical" evidence="10">
    <location>
        <begin position="100"/>
        <end position="120"/>
    </location>
</feature>
<protein>
    <recommendedName>
        <fullName evidence="9">Multidrug-efflux transporter</fullName>
    </recommendedName>
</protein>
<name>A0A2C9D8M2_9HYPH</name>
<keyword evidence="12" id="KW-1185">Reference proteome</keyword>
<dbReference type="PANTHER" id="PTHR43298">
    <property type="entry name" value="MULTIDRUG RESISTANCE PROTEIN NORM-RELATED"/>
    <property type="match status" value="1"/>
</dbReference>
<dbReference type="AlphaFoldDB" id="A0A2C9D8M2"/>
<evidence type="ECO:0000256" key="5">
    <source>
        <dbReference type="ARBA" id="ARBA00022692"/>
    </source>
</evidence>
<keyword evidence="3" id="KW-0050">Antiport</keyword>
<feature type="transmembrane region" description="Helical" evidence="10">
    <location>
        <begin position="240"/>
        <end position="263"/>
    </location>
</feature>
<gene>
    <name evidence="11" type="primary">mepA_2</name>
    <name evidence="11" type="ORF">HDIA_3131</name>
</gene>
<keyword evidence="4" id="KW-1003">Cell membrane</keyword>
<evidence type="ECO:0000313" key="12">
    <source>
        <dbReference type="Proteomes" id="UP000223606"/>
    </source>
</evidence>
<dbReference type="OrthoDB" id="7718525at2"/>
<dbReference type="GO" id="GO:0042910">
    <property type="term" value="F:xenobiotic transmembrane transporter activity"/>
    <property type="evidence" value="ECO:0007669"/>
    <property type="project" value="InterPro"/>
</dbReference>
<feature type="transmembrane region" description="Helical" evidence="10">
    <location>
        <begin position="318"/>
        <end position="342"/>
    </location>
</feature>
<evidence type="ECO:0000256" key="7">
    <source>
        <dbReference type="ARBA" id="ARBA00023065"/>
    </source>
</evidence>
<evidence type="ECO:0000256" key="3">
    <source>
        <dbReference type="ARBA" id="ARBA00022449"/>
    </source>
</evidence>
<proteinExistence type="predicted"/>
<dbReference type="NCBIfam" id="TIGR00797">
    <property type="entry name" value="matE"/>
    <property type="match status" value="1"/>
</dbReference>
<dbReference type="InterPro" id="IPR048279">
    <property type="entry name" value="MdtK-like"/>
</dbReference>
<dbReference type="KEGG" id="hdi:HDIA_3131"/>
<evidence type="ECO:0000256" key="8">
    <source>
        <dbReference type="ARBA" id="ARBA00023136"/>
    </source>
</evidence>
<dbReference type="PIRSF" id="PIRSF006603">
    <property type="entry name" value="DinF"/>
    <property type="match status" value="1"/>
</dbReference>
<feature type="transmembrane region" description="Helical" evidence="10">
    <location>
        <begin position="275"/>
        <end position="297"/>
    </location>
</feature>
<reference evidence="12" key="1">
    <citation type="submission" date="2017-09" db="EMBL/GenBank/DDBJ databases">
        <title>Genome sequence of Nannocystis excedens DSM 71.</title>
        <authorList>
            <person name="Blom J."/>
        </authorList>
    </citation>
    <scope>NUCLEOTIDE SEQUENCE [LARGE SCALE GENOMIC DNA]</scope>
    <source>
        <strain evidence="12">type strain: E19</strain>
    </source>
</reference>
<evidence type="ECO:0000256" key="9">
    <source>
        <dbReference type="ARBA" id="ARBA00031636"/>
    </source>
</evidence>
<dbReference type="InterPro" id="IPR002528">
    <property type="entry name" value="MATE_fam"/>
</dbReference>
<keyword evidence="6 10" id="KW-1133">Transmembrane helix</keyword>
<keyword evidence="7" id="KW-0406">Ion transport</keyword>
<dbReference type="RefSeq" id="WP_099557022.1">
    <property type="nucleotide sequence ID" value="NZ_LT960614.1"/>
</dbReference>
<keyword evidence="5 10" id="KW-0812">Transmembrane</keyword>
<feature type="transmembrane region" description="Helical" evidence="10">
    <location>
        <begin position="414"/>
        <end position="439"/>
    </location>
</feature>
<accession>A0A2C9D8M2</accession>
<dbReference type="Pfam" id="PF01554">
    <property type="entry name" value="MatE"/>
    <property type="match status" value="2"/>
</dbReference>
<feature type="transmembrane region" description="Helical" evidence="10">
    <location>
        <begin position="200"/>
        <end position="219"/>
    </location>
</feature>
<feature type="transmembrane region" description="Helical" evidence="10">
    <location>
        <begin position="53"/>
        <end position="79"/>
    </location>
</feature>
<sequence length="458" mass="46273">MSGPSPFAPADLGAGPVRPLILRLAAPAVVGLSVNAAHQTINAVFVGMLGAEALAAVTLTLPVLMLGAALGEGLGAGACAEIARSLGAGNRQRAGTAASISLLACLPVATLLTFAGLFFTEPLLRLFGASDASLPLAVPYVRIMALGMVLTLIQVVCDFVAIGEGNSRFSMGTLIAGFSLNIILDPILIFGLGLGVEGAALATILSQVVVLAAYGSYFLKGWSNLKLALPGAFDLKLLRPVIAIGLPVTLSSFLTAAAFALAYKAAAETAGDAGVAAIGIALRLVILGTLPIVGFALGGQPVLGYAFGNGAQARLREATYFMVVAASLFCMVYGFGVAAFARPLAGIFTDDPEVLVLGASAIVAIHLAFPLTGLRLVLLVLLQATERPKLAAVISVSAQGFLLAPPLLVLPGLFGFAAVPLSVAGGIAVAGAMSMALLWPILFGQPRPATAVPIENSG</sequence>
<keyword evidence="8 10" id="KW-0472">Membrane</keyword>
<dbReference type="Proteomes" id="UP000223606">
    <property type="component" value="Chromosome 1"/>
</dbReference>
<keyword evidence="2" id="KW-0813">Transport</keyword>
<evidence type="ECO:0000256" key="6">
    <source>
        <dbReference type="ARBA" id="ARBA00022989"/>
    </source>
</evidence>
<feature type="transmembrane region" description="Helical" evidence="10">
    <location>
        <begin position="174"/>
        <end position="194"/>
    </location>
</feature>
<evidence type="ECO:0000256" key="1">
    <source>
        <dbReference type="ARBA" id="ARBA00004429"/>
    </source>
</evidence>
<dbReference type="EMBL" id="LT960614">
    <property type="protein sequence ID" value="SON56672.1"/>
    <property type="molecule type" value="Genomic_DNA"/>
</dbReference>
<evidence type="ECO:0000256" key="10">
    <source>
        <dbReference type="SAM" id="Phobius"/>
    </source>
</evidence>
<evidence type="ECO:0000256" key="4">
    <source>
        <dbReference type="ARBA" id="ARBA00022475"/>
    </source>
</evidence>
<comment type="subcellular location">
    <subcellularLocation>
        <location evidence="1">Cell inner membrane</location>
        <topology evidence="1">Multi-pass membrane protein</topology>
    </subcellularLocation>
</comment>
<evidence type="ECO:0000313" key="11">
    <source>
        <dbReference type="EMBL" id="SON56672.1"/>
    </source>
</evidence>
<dbReference type="PANTHER" id="PTHR43298:SF2">
    <property type="entry name" value="FMN_FAD EXPORTER YEEO-RELATED"/>
    <property type="match status" value="1"/>
</dbReference>
<dbReference type="GO" id="GO:0006811">
    <property type="term" value="P:monoatomic ion transport"/>
    <property type="evidence" value="ECO:0007669"/>
    <property type="project" value="UniProtKB-KW"/>
</dbReference>
<evidence type="ECO:0000256" key="2">
    <source>
        <dbReference type="ARBA" id="ARBA00022448"/>
    </source>
</evidence>
<dbReference type="GO" id="GO:0005886">
    <property type="term" value="C:plasma membrane"/>
    <property type="evidence" value="ECO:0007669"/>
    <property type="project" value="UniProtKB-SubCell"/>
</dbReference>